<keyword evidence="9" id="KW-0472">Membrane</keyword>
<keyword evidence="8" id="KW-0902">Two-component regulatory system</keyword>
<dbReference type="GO" id="GO:0000155">
    <property type="term" value="F:phosphorelay sensor kinase activity"/>
    <property type="evidence" value="ECO:0007669"/>
    <property type="project" value="InterPro"/>
</dbReference>
<feature type="domain" description="Histidine kinase/HSP90-like ATPase" evidence="10">
    <location>
        <begin position="368"/>
        <end position="458"/>
    </location>
</feature>
<dbReference type="EC" id="2.7.13.3" evidence="2"/>
<dbReference type="Pfam" id="PF07730">
    <property type="entry name" value="HisKA_3"/>
    <property type="match status" value="1"/>
</dbReference>
<dbReference type="GO" id="GO:0016020">
    <property type="term" value="C:membrane"/>
    <property type="evidence" value="ECO:0007669"/>
    <property type="project" value="InterPro"/>
</dbReference>
<gene>
    <name evidence="11" type="ORF">ScoT_12930</name>
</gene>
<dbReference type="InterPro" id="IPR003594">
    <property type="entry name" value="HATPase_dom"/>
</dbReference>
<evidence type="ECO:0000313" key="12">
    <source>
        <dbReference type="Proteomes" id="UP001051844"/>
    </source>
</evidence>
<evidence type="ECO:0000259" key="10">
    <source>
        <dbReference type="SMART" id="SM00387"/>
    </source>
</evidence>
<dbReference type="GO" id="GO:0046983">
    <property type="term" value="F:protein dimerization activity"/>
    <property type="evidence" value="ECO:0007669"/>
    <property type="project" value="InterPro"/>
</dbReference>
<proteinExistence type="predicted"/>
<feature type="transmembrane region" description="Helical" evidence="9">
    <location>
        <begin position="154"/>
        <end position="184"/>
    </location>
</feature>
<dbReference type="Gene3D" id="1.20.5.1930">
    <property type="match status" value="1"/>
</dbReference>
<evidence type="ECO:0000256" key="9">
    <source>
        <dbReference type="SAM" id="Phobius"/>
    </source>
</evidence>
<feature type="transmembrane region" description="Helical" evidence="9">
    <location>
        <begin position="12"/>
        <end position="36"/>
    </location>
</feature>
<dbReference type="SUPFAM" id="SSF55874">
    <property type="entry name" value="ATPase domain of HSP90 chaperone/DNA topoisomerase II/histidine kinase"/>
    <property type="match status" value="1"/>
</dbReference>
<accession>A0AA37BXZ3</accession>
<reference evidence="11" key="1">
    <citation type="submission" date="2022-09" db="EMBL/GenBank/DDBJ databases">
        <title>Whole genome shotgun sequence of Streptomyces albidoflavus NBRC 12854.</title>
        <authorList>
            <person name="Komaki H."/>
            <person name="Tamura T."/>
        </authorList>
    </citation>
    <scope>NUCLEOTIDE SEQUENCE</scope>
    <source>
        <strain evidence="11">NBRC 12854</strain>
    </source>
</reference>
<evidence type="ECO:0000256" key="8">
    <source>
        <dbReference type="ARBA" id="ARBA00023012"/>
    </source>
</evidence>
<evidence type="ECO:0000256" key="4">
    <source>
        <dbReference type="ARBA" id="ARBA00022679"/>
    </source>
</evidence>
<sequence length="461" mass="49590">MGAPVKFSTSYRVAAGLIYLSIGSLVGLLLAPLLLLSLVLRLASWLPLVAVPKAVLLCVRAGSAVGRWRAGGRAPGSPGRDSPMREVLRQLPARMAVLHEGLSFSLPLLRAVADLERLLAHSVVGDNGQSDPLRPTAKTEPEERPRAGWDDIRYVGLLLLGTVWLLPLAALAVPVVVFVVTLPLGPPEQLAFGPGNTLTVSGPVTRVTVALAAAALFTVLMGLLLWMGRLRARMVRSILSRIDEAEAHRREEAAERRRIAALRVNDADYRRLERDLHDGAQARLAVILMHLSLAKHRHGEDAGHLRYVIEETHTEIGKALDDIRDLVRGVQPPILSDRGLEAAVTALTERFHVPVEVDSGLGRRPDVRVEATAYYIVAECLANTVKHARATRIRVTLEEHENHLAVSVTDNGTGGASLSGGTGLRGLDDRAAALNGRLDVSSPPGGPTTVTATLPWSLHPL</sequence>
<dbReference type="EMBL" id="BNDZ01000003">
    <property type="protein sequence ID" value="GHI45119.1"/>
    <property type="molecule type" value="Genomic_DNA"/>
</dbReference>
<evidence type="ECO:0000256" key="1">
    <source>
        <dbReference type="ARBA" id="ARBA00000085"/>
    </source>
</evidence>
<dbReference type="InterPro" id="IPR036890">
    <property type="entry name" value="HATPase_C_sf"/>
</dbReference>
<evidence type="ECO:0000256" key="7">
    <source>
        <dbReference type="ARBA" id="ARBA00022840"/>
    </source>
</evidence>
<keyword evidence="7" id="KW-0067">ATP-binding</keyword>
<evidence type="ECO:0000256" key="3">
    <source>
        <dbReference type="ARBA" id="ARBA00022553"/>
    </source>
</evidence>
<keyword evidence="4" id="KW-0808">Transferase</keyword>
<evidence type="ECO:0000256" key="6">
    <source>
        <dbReference type="ARBA" id="ARBA00022777"/>
    </source>
</evidence>
<evidence type="ECO:0000256" key="5">
    <source>
        <dbReference type="ARBA" id="ARBA00022741"/>
    </source>
</evidence>
<dbReference type="InterPro" id="IPR050482">
    <property type="entry name" value="Sensor_HK_TwoCompSys"/>
</dbReference>
<dbReference type="SMART" id="SM00387">
    <property type="entry name" value="HATPase_c"/>
    <property type="match status" value="1"/>
</dbReference>
<protein>
    <recommendedName>
        <fullName evidence="2">histidine kinase</fullName>
        <ecNumber evidence="2">2.7.13.3</ecNumber>
    </recommendedName>
</protein>
<dbReference type="InterPro" id="IPR011712">
    <property type="entry name" value="Sig_transdc_His_kin_sub3_dim/P"/>
</dbReference>
<comment type="caution">
    <text evidence="11">The sequence shown here is derived from an EMBL/GenBank/DDBJ whole genome shotgun (WGS) entry which is preliminary data.</text>
</comment>
<feature type="transmembrane region" description="Helical" evidence="9">
    <location>
        <begin position="204"/>
        <end position="226"/>
    </location>
</feature>
<keyword evidence="3" id="KW-0597">Phosphoprotein</keyword>
<dbReference type="Pfam" id="PF02518">
    <property type="entry name" value="HATPase_c"/>
    <property type="match status" value="1"/>
</dbReference>
<dbReference type="GO" id="GO:0005524">
    <property type="term" value="F:ATP binding"/>
    <property type="evidence" value="ECO:0007669"/>
    <property type="project" value="UniProtKB-KW"/>
</dbReference>
<evidence type="ECO:0000313" key="11">
    <source>
        <dbReference type="EMBL" id="GHI45119.1"/>
    </source>
</evidence>
<dbReference type="CDD" id="cd16917">
    <property type="entry name" value="HATPase_UhpB-NarQ-NarX-like"/>
    <property type="match status" value="1"/>
</dbReference>
<evidence type="ECO:0000256" key="2">
    <source>
        <dbReference type="ARBA" id="ARBA00012438"/>
    </source>
</evidence>
<dbReference type="PANTHER" id="PTHR24421">
    <property type="entry name" value="NITRATE/NITRITE SENSOR PROTEIN NARX-RELATED"/>
    <property type="match status" value="1"/>
</dbReference>
<name>A0AA37BXZ3_9ACTN</name>
<keyword evidence="6" id="KW-0418">Kinase</keyword>
<dbReference type="AlphaFoldDB" id="A0AA37BXZ3"/>
<organism evidence="11 12">
    <name type="scientific">Streptomyces albidoflavus</name>
    <dbReference type="NCBI Taxonomy" id="1886"/>
    <lineage>
        <taxon>Bacteria</taxon>
        <taxon>Bacillati</taxon>
        <taxon>Actinomycetota</taxon>
        <taxon>Actinomycetes</taxon>
        <taxon>Kitasatosporales</taxon>
        <taxon>Streptomycetaceae</taxon>
        <taxon>Streptomyces</taxon>
        <taxon>Streptomyces albidoflavus group</taxon>
    </lineage>
</organism>
<dbReference type="PANTHER" id="PTHR24421:SF10">
    <property type="entry name" value="NITRATE_NITRITE SENSOR PROTEIN NARQ"/>
    <property type="match status" value="1"/>
</dbReference>
<feature type="transmembrane region" description="Helical" evidence="9">
    <location>
        <begin position="42"/>
        <end position="59"/>
    </location>
</feature>
<keyword evidence="9" id="KW-0812">Transmembrane</keyword>
<comment type="catalytic activity">
    <reaction evidence="1">
        <text>ATP + protein L-histidine = ADP + protein N-phospho-L-histidine.</text>
        <dbReference type="EC" id="2.7.13.3"/>
    </reaction>
</comment>
<dbReference type="Proteomes" id="UP001051844">
    <property type="component" value="Unassembled WGS sequence"/>
</dbReference>
<keyword evidence="9" id="KW-1133">Transmembrane helix</keyword>
<keyword evidence="5" id="KW-0547">Nucleotide-binding</keyword>
<dbReference type="Gene3D" id="3.30.565.10">
    <property type="entry name" value="Histidine kinase-like ATPase, C-terminal domain"/>
    <property type="match status" value="1"/>
</dbReference>